<proteinExistence type="predicted"/>
<reference evidence="2 3" key="1">
    <citation type="submission" date="2019-09" db="EMBL/GenBank/DDBJ databases">
        <title>Goodfellowia gen. nov., a new genus of the Pseudonocardineae related to Actinoalloteichus, containing Goodfellowia coeruleoviolacea gen. nov., comb. nov. gen. nov., comb. nov.</title>
        <authorList>
            <person name="Labeda D."/>
        </authorList>
    </citation>
    <scope>NUCLEOTIDE SEQUENCE [LARGE SCALE GENOMIC DNA]</scope>
    <source>
        <strain evidence="2 3">AN110305</strain>
    </source>
</reference>
<sequence length="107" mass="12086">MDAEQHVETHRVTMRELTHNAHEVFEHVAAGERVEVTDEGVLVGTIIPPDLTEVTLRGLIRAGIMSPDWRAEQADALAFLRKRRTPAEPGQRPASEVLIEMREEETH</sequence>
<dbReference type="Proteomes" id="UP000323454">
    <property type="component" value="Unassembled WGS sequence"/>
</dbReference>
<evidence type="ECO:0008006" key="4">
    <source>
        <dbReference type="Google" id="ProtNLM"/>
    </source>
</evidence>
<gene>
    <name evidence="2" type="ORF">F0L68_26250</name>
</gene>
<dbReference type="EMBL" id="VUOB01000051">
    <property type="protein sequence ID" value="KAA2256538.1"/>
    <property type="molecule type" value="Genomic_DNA"/>
</dbReference>
<name>A0A5B2WZS4_9PSEU</name>
<feature type="region of interest" description="Disordered" evidence="1">
    <location>
        <begin position="85"/>
        <end position="107"/>
    </location>
</feature>
<evidence type="ECO:0000313" key="2">
    <source>
        <dbReference type="EMBL" id="KAA2256538.1"/>
    </source>
</evidence>
<reference evidence="2 3" key="2">
    <citation type="submission" date="2019-09" db="EMBL/GenBank/DDBJ databases">
        <authorList>
            <person name="Jin C."/>
        </authorList>
    </citation>
    <scope>NUCLEOTIDE SEQUENCE [LARGE SCALE GENOMIC DNA]</scope>
    <source>
        <strain evidence="2 3">AN110305</strain>
    </source>
</reference>
<organism evidence="2 3">
    <name type="scientific">Solihabitans fulvus</name>
    <dbReference type="NCBI Taxonomy" id="1892852"/>
    <lineage>
        <taxon>Bacteria</taxon>
        <taxon>Bacillati</taxon>
        <taxon>Actinomycetota</taxon>
        <taxon>Actinomycetes</taxon>
        <taxon>Pseudonocardiales</taxon>
        <taxon>Pseudonocardiaceae</taxon>
        <taxon>Solihabitans</taxon>
    </lineage>
</organism>
<protein>
    <recommendedName>
        <fullName evidence="4">Antitoxin</fullName>
    </recommendedName>
</protein>
<keyword evidence="3" id="KW-1185">Reference proteome</keyword>
<evidence type="ECO:0000313" key="3">
    <source>
        <dbReference type="Proteomes" id="UP000323454"/>
    </source>
</evidence>
<comment type="caution">
    <text evidence="2">The sequence shown here is derived from an EMBL/GenBank/DDBJ whole genome shotgun (WGS) entry which is preliminary data.</text>
</comment>
<dbReference type="RefSeq" id="WP_149852480.1">
    <property type="nucleotide sequence ID" value="NZ_VUOB01000051.1"/>
</dbReference>
<accession>A0A5B2WZS4</accession>
<evidence type="ECO:0000256" key="1">
    <source>
        <dbReference type="SAM" id="MobiDB-lite"/>
    </source>
</evidence>
<dbReference type="AlphaFoldDB" id="A0A5B2WZS4"/>